<evidence type="ECO:0000313" key="3">
    <source>
        <dbReference type="Proteomes" id="UP000199698"/>
    </source>
</evidence>
<gene>
    <name evidence="2" type="ORF">GA0061080_10667</name>
</gene>
<reference evidence="3" key="1">
    <citation type="submission" date="2016-08" db="EMBL/GenBank/DDBJ databases">
        <authorList>
            <person name="Varghese N."/>
            <person name="Submissions Spin"/>
        </authorList>
    </citation>
    <scope>NUCLEOTIDE SEQUENCE [LARGE SCALE GENOMIC DNA]</scope>
    <source>
        <strain evidence="3">R-53144</strain>
    </source>
</reference>
<keyword evidence="1" id="KW-0175">Coiled coil</keyword>
<name>A0A1C4DB14_9GAMM</name>
<organism evidence="2 3">
    <name type="scientific">Gilliamella intestini</name>
    <dbReference type="NCBI Taxonomy" id="1798183"/>
    <lineage>
        <taxon>Bacteria</taxon>
        <taxon>Pseudomonadati</taxon>
        <taxon>Pseudomonadota</taxon>
        <taxon>Gammaproteobacteria</taxon>
        <taxon>Orbales</taxon>
        <taxon>Orbaceae</taxon>
        <taxon>Gilliamella</taxon>
    </lineage>
</organism>
<dbReference type="EMBL" id="FMBA01000066">
    <property type="protein sequence ID" value="SCC28506.1"/>
    <property type="molecule type" value="Genomic_DNA"/>
</dbReference>
<sequence>MERVKKVVKTKVIEKNMNLSMELSEIIFDREQYYQELLCAFSVIKKNGLESEFLGAVKSLVHNPKIKESIIKCITNKKHVLGKEIGDYNQATKKYIKKYYNKLKHEVDSEKVIALQREIAELKNQLDAITTASFVDNLSV</sequence>
<dbReference type="STRING" id="1798183.GA0061080_10667"/>
<protein>
    <submittedName>
        <fullName evidence="2">Uncharacterized protein</fullName>
    </submittedName>
</protein>
<proteinExistence type="predicted"/>
<dbReference type="Proteomes" id="UP000199698">
    <property type="component" value="Unassembled WGS sequence"/>
</dbReference>
<accession>A0A1C4DB14</accession>
<dbReference type="RefSeq" id="WP_091125706.1">
    <property type="nucleotide sequence ID" value="NZ_FMBA01000066.1"/>
</dbReference>
<feature type="coiled-coil region" evidence="1">
    <location>
        <begin position="105"/>
        <end position="132"/>
    </location>
</feature>
<evidence type="ECO:0000313" key="2">
    <source>
        <dbReference type="EMBL" id="SCC28506.1"/>
    </source>
</evidence>
<evidence type="ECO:0000256" key="1">
    <source>
        <dbReference type="SAM" id="Coils"/>
    </source>
</evidence>
<keyword evidence="3" id="KW-1185">Reference proteome</keyword>
<dbReference type="AlphaFoldDB" id="A0A1C4DB14"/>